<evidence type="ECO:0000313" key="1">
    <source>
        <dbReference type="EMBL" id="MBK4215630.1"/>
    </source>
</evidence>
<organism evidence="1 2">
    <name type="scientific">Paracoccus caeni</name>
    <dbReference type="NCBI Taxonomy" id="657651"/>
    <lineage>
        <taxon>Bacteria</taxon>
        <taxon>Pseudomonadati</taxon>
        <taxon>Pseudomonadota</taxon>
        <taxon>Alphaproteobacteria</taxon>
        <taxon>Rhodobacterales</taxon>
        <taxon>Paracoccaceae</taxon>
        <taxon>Paracoccus</taxon>
    </lineage>
</organism>
<keyword evidence="1" id="KW-0378">Hydrolase</keyword>
<proteinExistence type="predicted"/>
<dbReference type="InterPro" id="IPR010662">
    <property type="entry name" value="RBBP9/YdeN"/>
</dbReference>
<dbReference type="InterPro" id="IPR029058">
    <property type="entry name" value="AB_hydrolase_fold"/>
</dbReference>
<dbReference type="PANTHER" id="PTHR15394:SF3">
    <property type="entry name" value="SERINE HYDROLASE RBBP9"/>
    <property type="match status" value="1"/>
</dbReference>
<dbReference type="Gene3D" id="3.40.50.1820">
    <property type="entry name" value="alpha/beta hydrolase"/>
    <property type="match status" value="1"/>
</dbReference>
<dbReference type="AlphaFoldDB" id="A0A934SB19"/>
<gene>
    <name evidence="1" type="ORF">JJJ17_06810</name>
</gene>
<sequence>MTATTILFIQGAGEGAHDEDAAIAAALQSALPGVNVAFPKIEGLEAVDWASTAPALEAALKALPTGGIVVAHSLGGAAVLKLLSESGQDHGIAALFLLAVPYKLADHEWGGDDFGFATDFATRLPQAGPIRMYHSRDDDFVPFEHLQKWAEKIPAAVTVAVDGCGHQFGPDLPPEVTADLARAIAE</sequence>
<dbReference type="GO" id="GO:0016787">
    <property type="term" value="F:hydrolase activity"/>
    <property type="evidence" value="ECO:0007669"/>
    <property type="project" value="UniProtKB-KW"/>
</dbReference>
<name>A0A934SB19_9RHOB</name>
<dbReference type="PANTHER" id="PTHR15394">
    <property type="entry name" value="SERINE HYDROLASE RBBP9"/>
    <property type="match status" value="1"/>
</dbReference>
<reference evidence="1" key="1">
    <citation type="submission" date="2021-01" db="EMBL/GenBank/DDBJ databases">
        <title>Paracoccus amoyensis sp. nov., isolated from the surface seawater along the coast of Xiamen Island, China.</title>
        <authorList>
            <person name="Lyu L."/>
        </authorList>
    </citation>
    <scope>NUCLEOTIDE SEQUENCE</scope>
    <source>
        <strain evidence="1">MJ17</strain>
    </source>
</reference>
<evidence type="ECO:0000313" key="2">
    <source>
        <dbReference type="Proteomes" id="UP000640485"/>
    </source>
</evidence>
<dbReference type="SUPFAM" id="SSF53474">
    <property type="entry name" value="alpha/beta-Hydrolases"/>
    <property type="match status" value="1"/>
</dbReference>
<keyword evidence="2" id="KW-1185">Reference proteome</keyword>
<dbReference type="RefSeq" id="WP_200684881.1">
    <property type="nucleotide sequence ID" value="NZ_JAEPRQ010000002.1"/>
</dbReference>
<dbReference type="Proteomes" id="UP000640485">
    <property type="component" value="Unassembled WGS sequence"/>
</dbReference>
<comment type="caution">
    <text evidence="1">The sequence shown here is derived from an EMBL/GenBank/DDBJ whole genome shotgun (WGS) entry which is preliminary data.</text>
</comment>
<accession>A0A934SB19</accession>
<dbReference type="EMBL" id="JAEPRQ010000002">
    <property type="protein sequence ID" value="MBK4215630.1"/>
    <property type="molecule type" value="Genomic_DNA"/>
</dbReference>
<dbReference type="Pfam" id="PF06821">
    <property type="entry name" value="Ser_hydrolase"/>
    <property type="match status" value="1"/>
</dbReference>
<protein>
    <submittedName>
        <fullName evidence="1">Alpha/beta hydrolase</fullName>
    </submittedName>
</protein>